<dbReference type="AlphaFoldDB" id="A0A975GAH9"/>
<proteinExistence type="predicted"/>
<dbReference type="EMBL" id="CP060096">
    <property type="protein sequence ID" value="QSZ27398.1"/>
    <property type="molecule type" value="Genomic_DNA"/>
</dbReference>
<accession>A0A975GAH9</accession>
<dbReference type="KEGG" id="aaut:ACETAC_00165"/>
<sequence>MKHQTRLTTVLLITIFLIGIVTTGFTSTPKTSTKESVSLSNTTNFDDPIAVIKGMIQAINDQDPYDYMNYFTNSNRTAMTQFLSSNKSESFFKEKEAKLIQIKELPKEVGVVAAGITSGENLNLDDTRIFYAEINFKVDKEDKWLYNGTNHRVIVVTKEDGNLKIVRLSVPSIEYLKDTGNGFNSEDENIAVKIESTLDKKGQVMNMNGMVIDNIAASEKQLKNEKLNPIAIKPEIGIDSTATDEHTRPSNIRVYMTNSVNINHYGSGTHLVDFGDYVYNVLPNEWGDWYNTAKTAVQAGAIAVKMYGWYHVYHPKWNFSPYYADVQDNTNDQVYKYNSATTNFKSAVNDVGGIGVDILSGSSYVLFEVHYVAGSKGPGGQYSGTMWQYGTLYWAKQGKGYTYMCHYYWDSSATQPIHFFYY</sequence>
<gene>
    <name evidence="2" type="ORF">ACETAC_00165</name>
</gene>
<evidence type="ECO:0000313" key="3">
    <source>
        <dbReference type="Proteomes" id="UP000671913"/>
    </source>
</evidence>
<dbReference type="RefSeq" id="WP_284680091.1">
    <property type="nucleotide sequence ID" value="NZ_CP060096.1"/>
</dbReference>
<evidence type="ECO:0000259" key="1">
    <source>
        <dbReference type="Pfam" id="PF08486"/>
    </source>
</evidence>
<protein>
    <submittedName>
        <fullName evidence="2">SpoIID/LytB domain-containing protein</fullName>
    </submittedName>
</protein>
<dbReference type="Pfam" id="PF08486">
    <property type="entry name" value="SpoIID"/>
    <property type="match status" value="1"/>
</dbReference>
<name>A0A975GAH9_9THEO</name>
<keyword evidence="3" id="KW-1185">Reference proteome</keyword>
<organism evidence="2 3">
    <name type="scientific">Aceticella autotrophica</name>
    <dbReference type="NCBI Taxonomy" id="2755338"/>
    <lineage>
        <taxon>Bacteria</taxon>
        <taxon>Bacillati</taxon>
        <taxon>Bacillota</taxon>
        <taxon>Clostridia</taxon>
        <taxon>Thermoanaerobacterales</taxon>
        <taxon>Thermoanaerobacteraceae</taxon>
        <taxon>Aceticella</taxon>
    </lineage>
</organism>
<reference evidence="2" key="1">
    <citation type="submission" date="2020-08" db="EMBL/GenBank/DDBJ databases">
        <title>Genomic insights into the carbon and energy metabolism of the first obligate autotrophic acetogenic bacterium Aceticella autotrophica gen. nov., sp. nov.</title>
        <authorList>
            <person name="Toshchakov S.V."/>
            <person name="Elcheninov A.G."/>
            <person name="Kublanov I.V."/>
            <person name="Frolov E.N."/>
            <person name="Lebedinsky A.V."/>
        </authorList>
    </citation>
    <scope>NUCLEOTIDE SEQUENCE</scope>
    <source>
        <strain evidence="2">3443-3Ac</strain>
    </source>
</reference>
<dbReference type="Proteomes" id="UP000671913">
    <property type="component" value="Chromosome"/>
</dbReference>
<dbReference type="InterPro" id="IPR013693">
    <property type="entry name" value="SpoIID/LytB_N"/>
</dbReference>
<evidence type="ECO:0000313" key="2">
    <source>
        <dbReference type="EMBL" id="QSZ27398.1"/>
    </source>
</evidence>
<feature type="domain" description="Sporulation stage II protein D amidase enhancer LytB N-terminal" evidence="1">
    <location>
        <begin position="271"/>
        <end position="350"/>
    </location>
</feature>